<dbReference type="InterPro" id="IPR037120">
    <property type="entry name" value="Haem_peroxidase_sf_animal"/>
</dbReference>
<dbReference type="GO" id="GO:0004497">
    <property type="term" value="F:monooxygenase activity"/>
    <property type="evidence" value="ECO:0007669"/>
    <property type="project" value="InterPro"/>
</dbReference>
<feature type="compositionally biased region" description="Polar residues" evidence="7">
    <location>
        <begin position="22"/>
        <end position="42"/>
    </location>
</feature>
<dbReference type="GO" id="GO:0016705">
    <property type="term" value="F:oxidoreductase activity, acting on paired donors, with incorporation or reduction of molecular oxygen"/>
    <property type="evidence" value="ECO:0007669"/>
    <property type="project" value="InterPro"/>
</dbReference>
<dbReference type="GO" id="GO:0006631">
    <property type="term" value="P:fatty acid metabolic process"/>
    <property type="evidence" value="ECO:0007669"/>
    <property type="project" value="UniProtKB-ARBA"/>
</dbReference>
<evidence type="ECO:0000256" key="6">
    <source>
        <dbReference type="PIRSR" id="PIRSR619791-2"/>
    </source>
</evidence>
<evidence type="ECO:0000256" key="2">
    <source>
        <dbReference type="ARBA" id="ARBA00022723"/>
    </source>
</evidence>
<accession>A0A6A6R5D0</accession>
<sequence>MLRRFSSTFRKDKKKENGYVNGETNGNGASEKTSRRQSQLLKSEQPDHSAKREEVSGTFEEYAQVLHAAQRPLPSQTGDGSYLNKDEPSGLLADIKNLGFKDLKTVKELLESKAKGELVDDKTYIMERVIQLVAGLPTLSKNRVELTNAFVDELWNSLQHPPLSYLGDKFAYRQADGSNNNIMYPHLGAANTPYARSVLPKTISPGALPDPGLIFDAVFARHDFTEHPNKVSSVLFYWASLIIHDLFQTDHSDMNNSQTSSYLDLSPLYGDTQEDQDQIRTFKDGKLKADCFSEQRMLGFPPGCGVLLIMFNRFHNYVVDQLAAINENGRFSKPRDGLPKEMADKAWAKHDNDLFQTGRLVTCGLYINITLLDYLRTIVNLNRSNTTWTLDPRVDMEKSFGKDGTPRGVGNQVSAEFNLVYRWHSATSKKDEAWTENMYREMFGKPAEEVPMHELMIGLGKWNASLDKDPQKRPFAKLQRGADGKYSDDELVEILSDSIEDCAGAFGANNVPKALRAVEILGMMQARKWGLATLNEFRKFFGLKPHDTFESINSDPKVAEQLRHLYDHPDYVEMYPGLVAEEAKVPMVPGVGIAPTFTISRAILSDAVVLVRGDRFYTIDYHAKNLTNWGFNEVQYDLNVEQGCVFYKLFLRSFPAHFKPDSIYAHFPMTVPSENRKIMKTLGRESHYSYDRPQFIPPRVNLTTYVGAKTVLDNQKVFKVTWGKTTEELMGKGGAHFMLSGDTPLHAKQRQTMAKSLYRENWHRDIKNFYEHITLKLLHEKSFKIAGINHVDITRDVGNLAHVHFAANVFSLPLKTKEHPRGVFTEHEMYMAVAVIFICIFFDMDPAKSFPLHMGARAVAKALGKLVEANVKAVSLTGWIAGIVDGIAQNESYLTDYGVHMVRRLLESGMGAEEVAWSQILPVACAMVPNQAQVFTQALDFYLSPRGSKYLPEINRLAKLDTPEADDAILHYCMEGIRLNGTFGSYREAAAACTVDDGGREVTVKAGDKVFVSFVGAAKDPVMFPDPEEVKVDRPMENYIHYGVGPHTCLGKDASRVALTAMLKTVGKLDGLRRAPGPKGELKKIPRPGGFYVYMKEDHGSYFPFPLTMQVNWDGALPPIPPMQKGAK</sequence>
<dbReference type="InterPro" id="IPR019791">
    <property type="entry name" value="Haem_peroxidase_animal"/>
</dbReference>
<dbReference type="Gene3D" id="1.10.640.10">
    <property type="entry name" value="Haem peroxidase domain superfamily, animal type"/>
    <property type="match status" value="1"/>
</dbReference>
<name>A0A6A6R5D0_9PEZI</name>
<protein>
    <submittedName>
        <fullName evidence="8">Fatty acid oxygenase</fullName>
    </submittedName>
</protein>
<dbReference type="Gene3D" id="1.10.630.10">
    <property type="entry name" value="Cytochrome P450"/>
    <property type="match status" value="1"/>
</dbReference>
<keyword evidence="3" id="KW-0223">Dioxygenase</keyword>
<dbReference type="EMBL" id="MU004184">
    <property type="protein sequence ID" value="KAF2499781.1"/>
    <property type="molecule type" value="Genomic_DNA"/>
</dbReference>
<dbReference type="CDD" id="cd20612">
    <property type="entry name" value="CYP_LDS-like_C"/>
    <property type="match status" value="1"/>
</dbReference>
<dbReference type="CDD" id="cd09817">
    <property type="entry name" value="linoleate_diol_synthase_like"/>
    <property type="match status" value="1"/>
</dbReference>
<reference evidence="8" key="1">
    <citation type="journal article" date="2020" name="Stud. Mycol.">
        <title>101 Dothideomycetes genomes: a test case for predicting lifestyles and emergence of pathogens.</title>
        <authorList>
            <person name="Haridas S."/>
            <person name="Albert R."/>
            <person name="Binder M."/>
            <person name="Bloem J."/>
            <person name="Labutti K."/>
            <person name="Salamov A."/>
            <person name="Andreopoulos B."/>
            <person name="Baker S."/>
            <person name="Barry K."/>
            <person name="Bills G."/>
            <person name="Bluhm B."/>
            <person name="Cannon C."/>
            <person name="Castanera R."/>
            <person name="Culley D."/>
            <person name="Daum C."/>
            <person name="Ezra D."/>
            <person name="Gonzalez J."/>
            <person name="Henrissat B."/>
            <person name="Kuo A."/>
            <person name="Liang C."/>
            <person name="Lipzen A."/>
            <person name="Lutzoni F."/>
            <person name="Magnuson J."/>
            <person name="Mondo S."/>
            <person name="Nolan M."/>
            <person name="Ohm R."/>
            <person name="Pangilinan J."/>
            <person name="Park H.-J."/>
            <person name="Ramirez L."/>
            <person name="Alfaro M."/>
            <person name="Sun H."/>
            <person name="Tritt A."/>
            <person name="Yoshinaga Y."/>
            <person name="Zwiers L.-H."/>
            <person name="Turgeon B."/>
            <person name="Goodwin S."/>
            <person name="Spatafora J."/>
            <person name="Crous P."/>
            <person name="Grigoriev I."/>
        </authorList>
    </citation>
    <scope>NUCLEOTIDE SEQUENCE</scope>
    <source>
        <strain evidence="8">CBS 269.34</strain>
    </source>
</reference>
<dbReference type="GO" id="GO:0051213">
    <property type="term" value="F:dioxygenase activity"/>
    <property type="evidence" value="ECO:0007669"/>
    <property type="project" value="UniProtKB-KW"/>
</dbReference>
<feature type="compositionally biased region" description="Basic and acidic residues" evidence="7">
    <location>
        <begin position="44"/>
        <end position="55"/>
    </location>
</feature>
<dbReference type="Pfam" id="PF00067">
    <property type="entry name" value="p450"/>
    <property type="match status" value="1"/>
</dbReference>
<dbReference type="Pfam" id="PF03098">
    <property type="entry name" value="An_peroxidase"/>
    <property type="match status" value="2"/>
</dbReference>
<dbReference type="PANTHER" id="PTHR11903">
    <property type="entry name" value="PROSTAGLANDIN G/H SYNTHASE"/>
    <property type="match status" value="1"/>
</dbReference>
<dbReference type="GO" id="GO:0005506">
    <property type="term" value="F:iron ion binding"/>
    <property type="evidence" value="ECO:0007669"/>
    <property type="project" value="InterPro"/>
</dbReference>
<dbReference type="FunFam" id="1.10.640.10:FF:000005">
    <property type="entry name" value="Fatty acid oxygenase"/>
    <property type="match status" value="1"/>
</dbReference>
<evidence type="ECO:0000256" key="1">
    <source>
        <dbReference type="ARBA" id="ARBA00011881"/>
    </source>
</evidence>
<keyword evidence="5 6" id="KW-0408">Iron</keyword>
<keyword evidence="4" id="KW-0560">Oxidoreductase</keyword>
<evidence type="ECO:0000256" key="5">
    <source>
        <dbReference type="ARBA" id="ARBA00023004"/>
    </source>
</evidence>
<feature type="region of interest" description="Disordered" evidence="7">
    <location>
        <begin position="1"/>
        <end position="56"/>
    </location>
</feature>
<comment type="subunit">
    <text evidence="1">Homotetramer.</text>
</comment>
<dbReference type="InterPro" id="IPR050783">
    <property type="entry name" value="Oxylipin_biosynth_metab"/>
</dbReference>
<dbReference type="GO" id="GO:0006979">
    <property type="term" value="P:response to oxidative stress"/>
    <property type="evidence" value="ECO:0007669"/>
    <property type="project" value="InterPro"/>
</dbReference>
<feature type="binding site" description="axial binding residue" evidence="6">
    <location>
        <position position="424"/>
    </location>
    <ligand>
        <name>heme b</name>
        <dbReference type="ChEBI" id="CHEBI:60344"/>
    </ligand>
    <ligandPart>
        <name>Fe</name>
        <dbReference type="ChEBI" id="CHEBI:18248"/>
    </ligandPart>
</feature>
<keyword evidence="6" id="KW-0349">Heme</keyword>
<dbReference type="GO" id="GO:0020037">
    <property type="term" value="F:heme binding"/>
    <property type="evidence" value="ECO:0007669"/>
    <property type="project" value="InterPro"/>
</dbReference>
<proteinExistence type="predicted"/>
<gene>
    <name evidence="8" type="ORF">BU16DRAFT_504104</name>
</gene>
<evidence type="ECO:0000256" key="3">
    <source>
        <dbReference type="ARBA" id="ARBA00022964"/>
    </source>
</evidence>
<dbReference type="InterPro" id="IPR010255">
    <property type="entry name" value="Haem_peroxidase_sf"/>
</dbReference>
<dbReference type="InterPro" id="IPR034812">
    <property type="entry name" value="Ppo-like_N"/>
</dbReference>
<evidence type="ECO:0000313" key="9">
    <source>
        <dbReference type="Proteomes" id="UP000799750"/>
    </source>
</evidence>
<evidence type="ECO:0000256" key="4">
    <source>
        <dbReference type="ARBA" id="ARBA00023002"/>
    </source>
</evidence>
<dbReference type="InterPro" id="IPR036396">
    <property type="entry name" value="Cyt_P450_sf"/>
</dbReference>
<dbReference type="PRINTS" id="PR00457">
    <property type="entry name" value="ANPEROXIDASE"/>
</dbReference>
<evidence type="ECO:0000313" key="8">
    <source>
        <dbReference type="EMBL" id="KAF2499781.1"/>
    </source>
</evidence>
<dbReference type="Proteomes" id="UP000799750">
    <property type="component" value="Unassembled WGS sequence"/>
</dbReference>
<evidence type="ECO:0000256" key="7">
    <source>
        <dbReference type="SAM" id="MobiDB-lite"/>
    </source>
</evidence>
<dbReference type="AlphaFoldDB" id="A0A6A6R5D0"/>
<keyword evidence="9" id="KW-1185">Reference proteome</keyword>
<dbReference type="SUPFAM" id="SSF48264">
    <property type="entry name" value="Cytochrome P450"/>
    <property type="match status" value="1"/>
</dbReference>
<organism evidence="8 9">
    <name type="scientific">Lophium mytilinum</name>
    <dbReference type="NCBI Taxonomy" id="390894"/>
    <lineage>
        <taxon>Eukaryota</taxon>
        <taxon>Fungi</taxon>
        <taxon>Dikarya</taxon>
        <taxon>Ascomycota</taxon>
        <taxon>Pezizomycotina</taxon>
        <taxon>Dothideomycetes</taxon>
        <taxon>Pleosporomycetidae</taxon>
        <taxon>Mytilinidiales</taxon>
        <taxon>Mytilinidiaceae</taxon>
        <taxon>Lophium</taxon>
    </lineage>
</organism>
<dbReference type="PANTHER" id="PTHR11903:SF13">
    <property type="entry name" value="LINOLEATE 10R-LIPOXYGENASE"/>
    <property type="match status" value="1"/>
</dbReference>
<dbReference type="SUPFAM" id="SSF48113">
    <property type="entry name" value="Heme-dependent peroxidases"/>
    <property type="match status" value="1"/>
</dbReference>
<dbReference type="OrthoDB" id="823504at2759"/>
<dbReference type="PROSITE" id="PS50292">
    <property type="entry name" value="PEROXIDASE_3"/>
    <property type="match status" value="1"/>
</dbReference>
<keyword evidence="2 6" id="KW-0479">Metal-binding</keyword>
<dbReference type="InterPro" id="IPR001128">
    <property type="entry name" value="Cyt_P450"/>
</dbReference>
<dbReference type="GO" id="GO:0004601">
    <property type="term" value="F:peroxidase activity"/>
    <property type="evidence" value="ECO:0007669"/>
    <property type="project" value="InterPro"/>
</dbReference>